<evidence type="ECO:0000313" key="3">
    <source>
        <dbReference type="Proteomes" id="UP000754495"/>
    </source>
</evidence>
<accession>A0ABX0SZQ6</accession>
<dbReference type="Gene3D" id="3.40.50.1820">
    <property type="entry name" value="alpha/beta hydrolase"/>
    <property type="match status" value="1"/>
</dbReference>
<feature type="domain" description="Dienelactone hydrolase" evidence="1">
    <location>
        <begin position="33"/>
        <end position="136"/>
    </location>
</feature>
<sequence length="190" mass="19647">MTTPTTSHHHGHAPANRRRRVLETAAPLLVRFPDGPVRSAVIVLHDEHGLTDAAEAGCRALARCGYLAVAPLLYYDTGGRVFPDGRFDALRTADLAADIAGALDHLHRRVGVPAGATAVAGLGQGAHLAAWAAAGHALPVAAGIAPRSGPWPDLPALPVLTAGLHESWLSLPGGAGSWDEVVRFLDSAAL</sequence>
<dbReference type="InterPro" id="IPR029058">
    <property type="entry name" value="AB_hydrolase_fold"/>
</dbReference>
<dbReference type="InterPro" id="IPR002925">
    <property type="entry name" value="Dienelactn_hydro"/>
</dbReference>
<comment type="caution">
    <text evidence="2">The sequence shown here is derived from an EMBL/GenBank/DDBJ whole genome shotgun (WGS) entry which is preliminary data.</text>
</comment>
<dbReference type="EMBL" id="JAANOU010000001">
    <property type="protein sequence ID" value="NIH81412.1"/>
    <property type="molecule type" value="Genomic_DNA"/>
</dbReference>
<name>A0ABX0SZQ6_9PSEU</name>
<dbReference type="Proteomes" id="UP000754495">
    <property type="component" value="Unassembled WGS sequence"/>
</dbReference>
<gene>
    <name evidence="2" type="ORF">FHX46_003942</name>
</gene>
<evidence type="ECO:0000313" key="2">
    <source>
        <dbReference type="EMBL" id="NIH81412.1"/>
    </source>
</evidence>
<evidence type="ECO:0000259" key="1">
    <source>
        <dbReference type="Pfam" id="PF01738"/>
    </source>
</evidence>
<dbReference type="SUPFAM" id="SSF53474">
    <property type="entry name" value="alpha/beta-Hydrolases"/>
    <property type="match status" value="1"/>
</dbReference>
<dbReference type="RefSeq" id="WP_167117121.1">
    <property type="nucleotide sequence ID" value="NZ_JAANOU010000001.1"/>
</dbReference>
<protein>
    <recommendedName>
        <fullName evidence="1">Dienelactone hydrolase domain-containing protein</fullName>
    </recommendedName>
</protein>
<reference evidence="2 3" key="1">
    <citation type="submission" date="2020-03" db="EMBL/GenBank/DDBJ databases">
        <title>Sequencing the genomes of 1000 actinobacteria strains.</title>
        <authorList>
            <person name="Klenk H.-P."/>
        </authorList>
    </citation>
    <scope>NUCLEOTIDE SEQUENCE [LARGE SCALE GENOMIC DNA]</scope>
    <source>
        <strain evidence="2 3">DSM 45668</strain>
    </source>
</reference>
<organism evidence="2 3">
    <name type="scientific">Amycolatopsis viridis</name>
    <dbReference type="NCBI Taxonomy" id="185678"/>
    <lineage>
        <taxon>Bacteria</taxon>
        <taxon>Bacillati</taxon>
        <taxon>Actinomycetota</taxon>
        <taxon>Actinomycetes</taxon>
        <taxon>Pseudonocardiales</taxon>
        <taxon>Pseudonocardiaceae</taxon>
        <taxon>Amycolatopsis</taxon>
    </lineage>
</organism>
<proteinExistence type="predicted"/>
<keyword evidence="3" id="KW-1185">Reference proteome</keyword>
<dbReference type="Pfam" id="PF01738">
    <property type="entry name" value="DLH"/>
    <property type="match status" value="1"/>
</dbReference>